<evidence type="ECO:0000313" key="10">
    <source>
        <dbReference type="Proteomes" id="UP000192578"/>
    </source>
</evidence>
<evidence type="ECO:0000313" key="9">
    <source>
        <dbReference type="EMBL" id="OQV16140.1"/>
    </source>
</evidence>
<dbReference type="InterPro" id="IPR009003">
    <property type="entry name" value="Peptidase_S1_PA"/>
</dbReference>
<dbReference type="CDD" id="cd00190">
    <property type="entry name" value="Tryp_SPc"/>
    <property type="match status" value="1"/>
</dbReference>
<evidence type="ECO:0000256" key="6">
    <source>
        <dbReference type="RuleBase" id="RU363034"/>
    </source>
</evidence>
<dbReference type="SMART" id="SM00020">
    <property type="entry name" value="Tryp_SPc"/>
    <property type="match status" value="1"/>
</dbReference>
<sequence>MASRDSFAFLIVIGWISVVIADSYGSSYGAATTEAPDKGGDFEGPGRTCGLPGSGSIEFSSKSSTNLSDVFPVKKRSHLVFPTIVGGTLAVRNQLCWQVTLSMDLGDAVSSCGGAIIGPSTILTAAHCFYPDKPGPQSIFANQVTVVTGALKSDARPKDDPSGCSESYSVTKLTPHPQYDPKTVENDIAVLTLDREISFVDKPCQCLVCLENREPKVGDLCLISGTGLEASESKAPSRPMKFVGVPILRNIQSLCSMSNLATDQAQTLCAGGNVGKDSCQGDSGGPLVCSSPLDQNLYSAGVVSHGIGCGGNKGGKYTKTKFYLPWILKTAAPDTITIDS</sequence>
<feature type="signal peptide" evidence="7">
    <location>
        <begin position="1"/>
        <end position="21"/>
    </location>
</feature>
<feature type="domain" description="Peptidase S1" evidence="8">
    <location>
        <begin position="84"/>
        <end position="332"/>
    </location>
</feature>
<dbReference type="InterPro" id="IPR001254">
    <property type="entry name" value="Trypsin_dom"/>
</dbReference>
<dbReference type="PROSITE" id="PS00134">
    <property type="entry name" value="TRYPSIN_HIS"/>
    <property type="match status" value="1"/>
</dbReference>
<keyword evidence="6" id="KW-0378">Hydrolase</keyword>
<keyword evidence="3 7" id="KW-0732">Signal</keyword>
<evidence type="ECO:0000256" key="4">
    <source>
        <dbReference type="ARBA" id="ARBA00023157"/>
    </source>
</evidence>
<dbReference type="FunFam" id="2.40.10.10:FF:000068">
    <property type="entry name" value="transmembrane protease serine 2"/>
    <property type="match status" value="1"/>
</dbReference>
<dbReference type="GO" id="GO:0005576">
    <property type="term" value="C:extracellular region"/>
    <property type="evidence" value="ECO:0007669"/>
    <property type="project" value="UniProtKB-SubCell"/>
</dbReference>
<dbReference type="InterPro" id="IPR001314">
    <property type="entry name" value="Peptidase_S1A"/>
</dbReference>
<evidence type="ECO:0000259" key="8">
    <source>
        <dbReference type="PROSITE" id="PS50240"/>
    </source>
</evidence>
<organism evidence="9 10">
    <name type="scientific">Hypsibius exemplaris</name>
    <name type="common">Freshwater tardigrade</name>
    <dbReference type="NCBI Taxonomy" id="2072580"/>
    <lineage>
        <taxon>Eukaryota</taxon>
        <taxon>Metazoa</taxon>
        <taxon>Ecdysozoa</taxon>
        <taxon>Tardigrada</taxon>
        <taxon>Eutardigrada</taxon>
        <taxon>Parachela</taxon>
        <taxon>Hypsibioidea</taxon>
        <taxon>Hypsibiidae</taxon>
        <taxon>Hypsibius</taxon>
    </lineage>
</organism>
<reference evidence="10" key="1">
    <citation type="submission" date="2017-01" db="EMBL/GenBank/DDBJ databases">
        <title>Comparative genomics of anhydrobiosis in the tardigrade Hypsibius dujardini.</title>
        <authorList>
            <person name="Yoshida Y."/>
            <person name="Koutsovoulos G."/>
            <person name="Laetsch D."/>
            <person name="Stevens L."/>
            <person name="Kumar S."/>
            <person name="Horikawa D."/>
            <person name="Ishino K."/>
            <person name="Komine S."/>
            <person name="Tomita M."/>
            <person name="Blaxter M."/>
            <person name="Arakawa K."/>
        </authorList>
    </citation>
    <scope>NUCLEOTIDE SEQUENCE [LARGE SCALE GENOMIC DNA]</scope>
    <source>
        <strain evidence="10">Z151</strain>
    </source>
</reference>
<dbReference type="EMBL" id="MTYJ01000078">
    <property type="protein sequence ID" value="OQV16140.1"/>
    <property type="molecule type" value="Genomic_DNA"/>
</dbReference>
<keyword evidence="5" id="KW-0325">Glycoprotein</keyword>
<gene>
    <name evidence="9" type="ORF">BV898_09775</name>
</gene>
<dbReference type="PRINTS" id="PR00722">
    <property type="entry name" value="CHYMOTRYPSIN"/>
</dbReference>
<dbReference type="SUPFAM" id="SSF50494">
    <property type="entry name" value="Trypsin-like serine proteases"/>
    <property type="match status" value="1"/>
</dbReference>
<evidence type="ECO:0000256" key="7">
    <source>
        <dbReference type="SAM" id="SignalP"/>
    </source>
</evidence>
<dbReference type="PROSITE" id="PS50240">
    <property type="entry name" value="TRYPSIN_DOM"/>
    <property type="match status" value="1"/>
</dbReference>
<dbReference type="InterPro" id="IPR033116">
    <property type="entry name" value="TRYPSIN_SER"/>
</dbReference>
<dbReference type="AlphaFoldDB" id="A0A1W0WLQ2"/>
<feature type="chain" id="PRO_5012822657" evidence="7">
    <location>
        <begin position="22"/>
        <end position="340"/>
    </location>
</feature>
<proteinExistence type="predicted"/>
<dbReference type="GO" id="GO:0004252">
    <property type="term" value="F:serine-type endopeptidase activity"/>
    <property type="evidence" value="ECO:0007669"/>
    <property type="project" value="InterPro"/>
</dbReference>
<keyword evidence="10" id="KW-1185">Reference proteome</keyword>
<keyword evidence="4" id="KW-1015">Disulfide bond</keyword>
<name>A0A1W0WLQ2_HYPEX</name>
<keyword evidence="2" id="KW-0964">Secreted</keyword>
<protein>
    <submittedName>
        <fullName evidence="9">Transmembrane protease serine 6</fullName>
    </submittedName>
</protein>
<dbReference type="PANTHER" id="PTHR24253:SF153">
    <property type="entry name" value="SERINE PROTEASE HEPSIN"/>
    <property type="match status" value="1"/>
</dbReference>
<comment type="subcellular location">
    <subcellularLocation>
        <location evidence="1">Secreted</location>
    </subcellularLocation>
</comment>
<dbReference type="PANTHER" id="PTHR24253">
    <property type="entry name" value="TRANSMEMBRANE PROTEASE SERINE"/>
    <property type="match status" value="1"/>
</dbReference>
<dbReference type="InterPro" id="IPR043504">
    <property type="entry name" value="Peptidase_S1_PA_chymotrypsin"/>
</dbReference>
<dbReference type="Proteomes" id="UP000192578">
    <property type="component" value="Unassembled WGS sequence"/>
</dbReference>
<evidence type="ECO:0000256" key="3">
    <source>
        <dbReference type="ARBA" id="ARBA00022729"/>
    </source>
</evidence>
<evidence type="ECO:0000256" key="2">
    <source>
        <dbReference type="ARBA" id="ARBA00022525"/>
    </source>
</evidence>
<keyword evidence="6" id="KW-0720">Serine protease</keyword>
<keyword evidence="9" id="KW-0812">Transmembrane</keyword>
<dbReference type="InterPro" id="IPR018114">
    <property type="entry name" value="TRYPSIN_HIS"/>
</dbReference>
<dbReference type="Pfam" id="PF00089">
    <property type="entry name" value="Trypsin"/>
    <property type="match status" value="1"/>
</dbReference>
<dbReference type="PROSITE" id="PS00135">
    <property type="entry name" value="TRYPSIN_SER"/>
    <property type="match status" value="1"/>
</dbReference>
<dbReference type="FunFam" id="2.40.10.10:FF:000054">
    <property type="entry name" value="Complement C1r subcomponent"/>
    <property type="match status" value="1"/>
</dbReference>
<dbReference type="GO" id="GO:0006508">
    <property type="term" value="P:proteolysis"/>
    <property type="evidence" value="ECO:0007669"/>
    <property type="project" value="UniProtKB-KW"/>
</dbReference>
<accession>A0A1W0WLQ2</accession>
<dbReference type="OrthoDB" id="5565075at2759"/>
<comment type="caution">
    <text evidence="9">The sequence shown here is derived from an EMBL/GenBank/DDBJ whole genome shotgun (WGS) entry which is preliminary data.</text>
</comment>
<dbReference type="Gene3D" id="2.40.10.10">
    <property type="entry name" value="Trypsin-like serine proteases"/>
    <property type="match status" value="1"/>
</dbReference>
<evidence type="ECO:0000256" key="5">
    <source>
        <dbReference type="ARBA" id="ARBA00023180"/>
    </source>
</evidence>
<keyword evidence="6 9" id="KW-0645">Protease</keyword>
<evidence type="ECO:0000256" key="1">
    <source>
        <dbReference type="ARBA" id="ARBA00004613"/>
    </source>
</evidence>
<keyword evidence="9" id="KW-0472">Membrane</keyword>